<dbReference type="GO" id="GO:0000155">
    <property type="term" value="F:phosphorelay sensor kinase activity"/>
    <property type="evidence" value="ECO:0007669"/>
    <property type="project" value="InterPro"/>
</dbReference>
<dbReference type="PANTHER" id="PTHR45339:SF1">
    <property type="entry name" value="HYBRID SIGNAL TRANSDUCTION HISTIDINE KINASE J"/>
    <property type="match status" value="1"/>
</dbReference>
<dbReference type="InterPro" id="IPR004358">
    <property type="entry name" value="Sig_transdc_His_kin-like_C"/>
</dbReference>
<dbReference type="Gene3D" id="3.40.50.2300">
    <property type="match status" value="1"/>
</dbReference>
<keyword evidence="4" id="KW-1003">Cell membrane</keyword>
<dbReference type="PRINTS" id="PR00344">
    <property type="entry name" value="BCTRLSENSOR"/>
</dbReference>
<evidence type="ECO:0000256" key="1">
    <source>
        <dbReference type="ARBA" id="ARBA00000085"/>
    </source>
</evidence>
<dbReference type="InterPro" id="IPR033479">
    <property type="entry name" value="dCache_1"/>
</dbReference>
<keyword evidence="6 13" id="KW-0812">Transmembrane</keyword>
<dbReference type="Pfam" id="PF00072">
    <property type="entry name" value="Response_reg"/>
    <property type="match status" value="1"/>
</dbReference>
<feature type="domain" description="Response regulatory" evidence="15">
    <location>
        <begin position="660"/>
        <end position="781"/>
    </location>
</feature>
<evidence type="ECO:0000256" key="12">
    <source>
        <dbReference type="PROSITE-ProRule" id="PRU00169"/>
    </source>
</evidence>
<feature type="transmembrane region" description="Helical" evidence="13">
    <location>
        <begin position="70"/>
        <end position="93"/>
    </location>
</feature>
<feature type="modified residue" description="4-aspartylphosphate" evidence="12">
    <location>
        <position position="710"/>
    </location>
</feature>
<sequence length="791" mass="86139">MTIQPGNFSEITGFPPGTAFYCPAVAFADRLRLAPNRCPEAVAGDTLDADAMPAGGRMDVGDFRLRASRVVGIAGGVLMVAMAVVAIVAVLALREREIEDWQRQMSTMSLLLAEQTEQTVFAAYLVLDSVTDRVRAAGVRDQAAFRQKLATPEIHEMLRERIRGLPQIDVASIVAANGDNINFSRAYPIPPINLAERDYFKAHVDNPALGDFISQPVRNKGNGKWTFYISRRLNDASGEFLGMVLVGMSVDAFTDFFERIAKNTGEGTTISLFRNDLTLLTRWPYRDEVIGTINRSGGAYEVIERMKLRDAVLLRSTPRFSTGQPELRLTAARQLDRYPLAVVLVIPEDLFLARWRTSAWTIAGMSAAAMLVLLLALLALLRILSQREAHLAEMSRLKAEAESANLAKSRFLATMSHEIRTPINGILGMAQLLLMPKTAEAERQEFTRTILTSGQSLLNLLNDILDLSKIEAGKMVLEPAVFAPDQLIREVGHLFSGSATSKDLQLQCEWHGDAGQRCRADVYRLRQMLANLVSNAIKFTPSGSVTIEGRECGRGDGAALLEFSVRDTGIGIAADKLAALFEPFSQADNSTTREFGGTGLGLSIVQSLAHLMGGEVGVESVPGQGSRFWFTCETETVAAGQEARQGERVSTADGVCRGMRALVVEDNAVNRKVISALLAKLEVAVSIAEDGQQAVDAVVGGAVPDVILMDIQMPVMDGLQATRMIRAWERQNGNTPPIPIVAMTANAFDSDRQECQAAGMDDFISKPYRFEALAAVLARLRRADDARPPVG</sequence>
<dbReference type="InterPro" id="IPR003661">
    <property type="entry name" value="HisK_dim/P_dom"/>
</dbReference>
<dbReference type="FunFam" id="3.30.565.10:FF:000010">
    <property type="entry name" value="Sensor histidine kinase RcsC"/>
    <property type="match status" value="1"/>
</dbReference>
<protein>
    <recommendedName>
        <fullName evidence="11">Virulence sensor protein BvgS</fullName>
        <ecNumber evidence="3">2.7.13.3</ecNumber>
    </recommendedName>
</protein>
<dbReference type="SMART" id="SM00387">
    <property type="entry name" value="HATPase_c"/>
    <property type="match status" value="1"/>
</dbReference>
<dbReference type="Pfam" id="PF00512">
    <property type="entry name" value="HisKA"/>
    <property type="match status" value="1"/>
</dbReference>
<evidence type="ECO:0000256" key="9">
    <source>
        <dbReference type="ARBA" id="ARBA00023136"/>
    </source>
</evidence>
<gene>
    <name evidence="16" type="ORF">SAMN05660652_03796</name>
</gene>
<keyword evidence="9 13" id="KW-0472">Membrane</keyword>
<dbReference type="Gene3D" id="3.30.450.20">
    <property type="entry name" value="PAS domain"/>
    <property type="match status" value="2"/>
</dbReference>
<feature type="domain" description="Histidine kinase" evidence="14">
    <location>
        <begin position="414"/>
        <end position="636"/>
    </location>
</feature>
<dbReference type="EC" id="2.7.13.3" evidence="3"/>
<evidence type="ECO:0000256" key="5">
    <source>
        <dbReference type="ARBA" id="ARBA00022553"/>
    </source>
</evidence>
<dbReference type="CDD" id="cd12914">
    <property type="entry name" value="PDC1_DGC_like"/>
    <property type="match status" value="1"/>
</dbReference>
<dbReference type="SUPFAM" id="SSF52172">
    <property type="entry name" value="CheY-like"/>
    <property type="match status" value="1"/>
</dbReference>
<dbReference type="STRING" id="83767.SAMN05660652_03796"/>
<evidence type="ECO:0000313" key="17">
    <source>
        <dbReference type="Proteomes" id="UP000198607"/>
    </source>
</evidence>
<dbReference type="PANTHER" id="PTHR45339">
    <property type="entry name" value="HYBRID SIGNAL TRANSDUCTION HISTIDINE KINASE J"/>
    <property type="match status" value="1"/>
</dbReference>
<accession>A0A1G8M9D4</accession>
<dbReference type="Gene3D" id="3.30.565.10">
    <property type="entry name" value="Histidine kinase-like ATPase, C-terminal domain"/>
    <property type="match status" value="1"/>
</dbReference>
<dbReference type="Pfam" id="PF02743">
    <property type="entry name" value="dCache_1"/>
    <property type="match status" value="1"/>
</dbReference>
<evidence type="ECO:0000256" key="4">
    <source>
        <dbReference type="ARBA" id="ARBA00022475"/>
    </source>
</evidence>
<evidence type="ECO:0000256" key="3">
    <source>
        <dbReference type="ARBA" id="ARBA00012438"/>
    </source>
</evidence>
<dbReference type="InterPro" id="IPR003594">
    <property type="entry name" value="HATPase_dom"/>
</dbReference>
<dbReference type="CDD" id="cd16922">
    <property type="entry name" value="HATPase_EvgS-ArcB-TorS-like"/>
    <property type="match status" value="1"/>
</dbReference>
<dbReference type="SMART" id="SM00388">
    <property type="entry name" value="HisKA"/>
    <property type="match status" value="1"/>
</dbReference>
<dbReference type="Gene3D" id="1.10.287.130">
    <property type="match status" value="1"/>
</dbReference>
<evidence type="ECO:0000256" key="8">
    <source>
        <dbReference type="ARBA" id="ARBA00023012"/>
    </source>
</evidence>
<evidence type="ECO:0000256" key="11">
    <source>
        <dbReference type="ARBA" id="ARBA00070152"/>
    </source>
</evidence>
<name>A0A1G8M9D4_9RHOO</name>
<dbReference type="InterPro" id="IPR036097">
    <property type="entry name" value="HisK_dim/P_sf"/>
</dbReference>
<dbReference type="Proteomes" id="UP000198607">
    <property type="component" value="Unassembled WGS sequence"/>
</dbReference>
<dbReference type="OrthoDB" id="567977at2"/>
<keyword evidence="5 12" id="KW-0597">Phosphoprotein</keyword>
<evidence type="ECO:0000256" key="13">
    <source>
        <dbReference type="SAM" id="Phobius"/>
    </source>
</evidence>
<evidence type="ECO:0000313" key="16">
    <source>
        <dbReference type="EMBL" id="SDI64485.1"/>
    </source>
</evidence>
<comment type="function">
    <text evidence="10">Member of the two-component regulatory system BvgS/BvgA. Phosphorylates BvgA via a four-step phosphorelay in response to environmental signals.</text>
</comment>
<dbReference type="InterPro" id="IPR036890">
    <property type="entry name" value="HATPase_C_sf"/>
</dbReference>
<dbReference type="Pfam" id="PF02518">
    <property type="entry name" value="HATPase_c"/>
    <property type="match status" value="1"/>
</dbReference>
<dbReference type="GO" id="GO:0005886">
    <property type="term" value="C:plasma membrane"/>
    <property type="evidence" value="ECO:0007669"/>
    <property type="project" value="UniProtKB-SubCell"/>
</dbReference>
<dbReference type="EMBL" id="FNCY01000024">
    <property type="protein sequence ID" value="SDI64485.1"/>
    <property type="molecule type" value="Genomic_DNA"/>
</dbReference>
<dbReference type="InterPro" id="IPR001789">
    <property type="entry name" value="Sig_transdc_resp-reg_receiver"/>
</dbReference>
<proteinExistence type="predicted"/>
<reference evidence="16 17" key="1">
    <citation type="submission" date="2016-10" db="EMBL/GenBank/DDBJ databases">
        <authorList>
            <person name="de Groot N.N."/>
        </authorList>
    </citation>
    <scope>NUCLEOTIDE SEQUENCE [LARGE SCALE GENOMIC DNA]</scope>
    <source>
        <strain evidence="16 17">DSM 5885</strain>
    </source>
</reference>
<keyword evidence="17" id="KW-1185">Reference proteome</keyword>
<dbReference type="SMART" id="SM00448">
    <property type="entry name" value="REC"/>
    <property type="match status" value="1"/>
</dbReference>
<dbReference type="PROSITE" id="PS50109">
    <property type="entry name" value="HIS_KIN"/>
    <property type="match status" value="1"/>
</dbReference>
<dbReference type="SUPFAM" id="SSF47384">
    <property type="entry name" value="Homodimeric domain of signal transducing histidine kinase"/>
    <property type="match status" value="1"/>
</dbReference>
<evidence type="ECO:0000259" key="15">
    <source>
        <dbReference type="PROSITE" id="PS50110"/>
    </source>
</evidence>
<evidence type="ECO:0000256" key="7">
    <source>
        <dbReference type="ARBA" id="ARBA00022989"/>
    </source>
</evidence>
<keyword evidence="7 13" id="KW-1133">Transmembrane helix</keyword>
<feature type="transmembrane region" description="Helical" evidence="13">
    <location>
        <begin position="362"/>
        <end position="384"/>
    </location>
</feature>
<dbReference type="InterPro" id="IPR005467">
    <property type="entry name" value="His_kinase_dom"/>
</dbReference>
<comment type="subcellular location">
    <subcellularLocation>
        <location evidence="2">Cell membrane</location>
        <topology evidence="2">Multi-pass membrane protein</topology>
    </subcellularLocation>
</comment>
<dbReference type="PROSITE" id="PS50110">
    <property type="entry name" value="RESPONSE_REGULATORY"/>
    <property type="match status" value="1"/>
</dbReference>
<evidence type="ECO:0000259" key="14">
    <source>
        <dbReference type="PROSITE" id="PS50109"/>
    </source>
</evidence>
<keyword evidence="8" id="KW-0902">Two-component regulatory system</keyword>
<dbReference type="CDD" id="cd12915">
    <property type="entry name" value="PDC2_DGC_like"/>
    <property type="match status" value="1"/>
</dbReference>
<dbReference type="CDD" id="cd17546">
    <property type="entry name" value="REC_hyHK_CKI1_RcsC-like"/>
    <property type="match status" value="1"/>
</dbReference>
<organism evidence="16 17">
    <name type="scientific">Propionivibrio dicarboxylicus</name>
    <dbReference type="NCBI Taxonomy" id="83767"/>
    <lineage>
        <taxon>Bacteria</taxon>
        <taxon>Pseudomonadati</taxon>
        <taxon>Pseudomonadota</taxon>
        <taxon>Betaproteobacteria</taxon>
        <taxon>Rhodocyclales</taxon>
        <taxon>Rhodocyclaceae</taxon>
        <taxon>Propionivibrio</taxon>
    </lineage>
</organism>
<dbReference type="InterPro" id="IPR011006">
    <property type="entry name" value="CheY-like_superfamily"/>
</dbReference>
<evidence type="ECO:0000256" key="6">
    <source>
        <dbReference type="ARBA" id="ARBA00022692"/>
    </source>
</evidence>
<evidence type="ECO:0000256" key="2">
    <source>
        <dbReference type="ARBA" id="ARBA00004651"/>
    </source>
</evidence>
<evidence type="ECO:0000256" key="10">
    <source>
        <dbReference type="ARBA" id="ARBA00058004"/>
    </source>
</evidence>
<dbReference type="CDD" id="cd00082">
    <property type="entry name" value="HisKA"/>
    <property type="match status" value="1"/>
</dbReference>
<dbReference type="SUPFAM" id="SSF55874">
    <property type="entry name" value="ATPase domain of HSP90 chaperone/DNA topoisomerase II/histidine kinase"/>
    <property type="match status" value="1"/>
</dbReference>
<dbReference type="AlphaFoldDB" id="A0A1G8M9D4"/>
<comment type="catalytic activity">
    <reaction evidence="1">
        <text>ATP + protein L-histidine = ADP + protein N-phospho-L-histidine.</text>
        <dbReference type="EC" id="2.7.13.3"/>
    </reaction>
</comment>